<accession>A0A0D0DQ80</accession>
<dbReference type="EMBL" id="KN825109">
    <property type="protein sequence ID" value="KIK94413.1"/>
    <property type="molecule type" value="Genomic_DNA"/>
</dbReference>
<dbReference type="Proteomes" id="UP000054538">
    <property type="component" value="Unassembled WGS sequence"/>
</dbReference>
<reference evidence="1 2" key="1">
    <citation type="submission" date="2014-04" db="EMBL/GenBank/DDBJ databases">
        <authorList>
            <consortium name="DOE Joint Genome Institute"/>
            <person name="Kuo A."/>
            <person name="Kohler A."/>
            <person name="Jargeat P."/>
            <person name="Nagy L.G."/>
            <person name="Floudas D."/>
            <person name="Copeland A."/>
            <person name="Barry K.W."/>
            <person name="Cichocki N."/>
            <person name="Veneault-Fourrey C."/>
            <person name="LaButti K."/>
            <person name="Lindquist E.A."/>
            <person name="Lipzen A."/>
            <person name="Lundell T."/>
            <person name="Morin E."/>
            <person name="Murat C."/>
            <person name="Sun H."/>
            <person name="Tunlid A."/>
            <person name="Henrissat B."/>
            <person name="Grigoriev I.V."/>
            <person name="Hibbett D.S."/>
            <person name="Martin F."/>
            <person name="Nordberg H.P."/>
            <person name="Cantor M.N."/>
            <person name="Hua S.X."/>
        </authorList>
    </citation>
    <scope>NUCLEOTIDE SEQUENCE [LARGE SCALE GENOMIC DNA]</scope>
    <source>
        <strain evidence="1 2">Ve08.2h10</strain>
    </source>
</reference>
<sequence>MERFTNQGYRRFIHEIDIAAQECRPGAGTRGVPTISCRDVALDTTKCMSIIC</sequence>
<dbReference type="HOGENOM" id="CLU_3087894_0_0_1"/>
<keyword evidence="2" id="KW-1185">Reference proteome</keyword>
<name>A0A0D0DQ80_9AGAM</name>
<dbReference type="InParanoid" id="A0A0D0DQ80"/>
<reference evidence="2" key="2">
    <citation type="submission" date="2015-01" db="EMBL/GenBank/DDBJ databases">
        <title>Evolutionary Origins and Diversification of the Mycorrhizal Mutualists.</title>
        <authorList>
            <consortium name="DOE Joint Genome Institute"/>
            <consortium name="Mycorrhizal Genomics Consortium"/>
            <person name="Kohler A."/>
            <person name="Kuo A."/>
            <person name="Nagy L.G."/>
            <person name="Floudas D."/>
            <person name="Copeland A."/>
            <person name="Barry K.W."/>
            <person name="Cichocki N."/>
            <person name="Veneault-Fourrey C."/>
            <person name="LaButti K."/>
            <person name="Lindquist E.A."/>
            <person name="Lipzen A."/>
            <person name="Lundell T."/>
            <person name="Morin E."/>
            <person name="Murat C."/>
            <person name="Riley R."/>
            <person name="Ohm R."/>
            <person name="Sun H."/>
            <person name="Tunlid A."/>
            <person name="Henrissat B."/>
            <person name="Grigoriev I.V."/>
            <person name="Hibbett D.S."/>
            <person name="Martin F."/>
        </authorList>
    </citation>
    <scope>NUCLEOTIDE SEQUENCE [LARGE SCALE GENOMIC DNA]</scope>
    <source>
        <strain evidence="2">Ve08.2h10</strain>
    </source>
</reference>
<evidence type="ECO:0000313" key="1">
    <source>
        <dbReference type="EMBL" id="KIK94413.1"/>
    </source>
</evidence>
<protein>
    <submittedName>
        <fullName evidence="1">Unplaced genomic scaffold scaffold_287, whole genome shotgun sequence</fullName>
    </submittedName>
</protein>
<dbReference type="AlphaFoldDB" id="A0A0D0DQ80"/>
<proteinExistence type="predicted"/>
<gene>
    <name evidence="1" type="ORF">PAXRUDRAFT_828023</name>
</gene>
<evidence type="ECO:0000313" key="2">
    <source>
        <dbReference type="Proteomes" id="UP000054538"/>
    </source>
</evidence>
<organism evidence="1 2">
    <name type="scientific">Paxillus rubicundulus Ve08.2h10</name>
    <dbReference type="NCBI Taxonomy" id="930991"/>
    <lineage>
        <taxon>Eukaryota</taxon>
        <taxon>Fungi</taxon>
        <taxon>Dikarya</taxon>
        <taxon>Basidiomycota</taxon>
        <taxon>Agaricomycotina</taxon>
        <taxon>Agaricomycetes</taxon>
        <taxon>Agaricomycetidae</taxon>
        <taxon>Boletales</taxon>
        <taxon>Paxilineae</taxon>
        <taxon>Paxillaceae</taxon>
        <taxon>Paxillus</taxon>
    </lineage>
</organism>